<dbReference type="Gene3D" id="2.30.29.30">
    <property type="entry name" value="Pleckstrin-homology domain (PH domain)/Phosphotyrosine-binding domain (PTB)"/>
    <property type="match status" value="1"/>
</dbReference>
<reference evidence="10" key="1">
    <citation type="submission" date="2013-08" db="EMBL/GenBank/DDBJ databases">
        <title>Gene expansion shapes genome architecture in the human pathogen Lichtheimia corymbifera: an evolutionary genomics analysis in the ancient terrestrial Mucorales (Mucoromycotina).</title>
        <authorList>
            <person name="Schwartze V.U."/>
            <person name="Winter S."/>
            <person name="Shelest E."/>
            <person name="Marcet-Houben M."/>
            <person name="Horn F."/>
            <person name="Wehner S."/>
            <person name="Hoffmann K."/>
            <person name="Riege K."/>
            <person name="Sammeth M."/>
            <person name="Nowrousian M."/>
            <person name="Valiante V."/>
            <person name="Linde J."/>
            <person name="Jacobsen I.D."/>
            <person name="Marz M."/>
            <person name="Brakhage A.A."/>
            <person name="Gabaldon T."/>
            <person name="Bocker S."/>
            <person name="Voigt K."/>
        </authorList>
    </citation>
    <scope>NUCLEOTIDE SEQUENCE [LARGE SCALE GENOMIC DNA]</scope>
    <source>
        <strain evidence="10">FSU 9682</strain>
    </source>
</reference>
<dbReference type="Pfam" id="PF00169">
    <property type="entry name" value="PH"/>
    <property type="match status" value="1"/>
</dbReference>
<dbReference type="PROSITE" id="PS50088">
    <property type="entry name" value="ANK_REPEAT"/>
    <property type="match status" value="1"/>
</dbReference>
<evidence type="ECO:0000256" key="3">
    <source>
        <dbReference type="ARBA" id="ARBA00022771"/>
    </source>
</evidence>
<dbReference type="InterPro" id="IPR037278">
    <property type="entry name" value="ARFGAP/RecO"/>
</dbReference>
<dbReference type="InterPro" id="IPR045258">
    <property type="entry name" value="ACAP1/2/3-like"/>
</dbReference>
<dbReference type="SUPFAM" id="SSF50729">
    <property type="entry name" value="PH domain-like"/>
    <property type="match status" value="1"/>
</dbReference>
<sequence length="864" mass="97341">MVITSSSFPLLAPVMNKAKKRMSCPDPTTVIHKSINLEDSIISKQQQQQQQQQVPDPRDWEDGPVFRATITQLEAKTRSLKAAIKHILKTATASLRANQALLQADAEFIAALRETSSTEPLFRHYLDDAWHNMRQQREQLQHSMQTLLIDPLQKLYDMDVKQAEVKRRQFEEESKRYYACLSRYLGKKSSNKSENKHLANTRRFDMIRFDYYTFLMDLHCGKKDTELLYHLLNLQQKQHSYHAAMSDILDSSSSGLQAFASLIADASREHTAMYKERSETRKALEAGYKEAAAATTMTTCLVQQPTNPSTVLSNDESRASFGVTGGVVDDRKAESLFHGIRDLQCYDRDLKGAVGRRKEGVLFATSRPLKVNDSDKPPTGVPWHKYWCVLSAGQLYEYSNWKRSLESHMEPVNLRFATVRVARKADRRFCFEVITPKFRRLYQATSQDDMQAWITTINNAIESVLNGQGSVLDLVHPQQEQNLEHKKRPKSWVAVAAASGSHKLSLEGALVNLTTDANKEKKRKLHRHSIGHTQNPANKRRASIGFSSYELIQKVYQADDANTRCADCGEERPEWCSINLGVFLCIECSGIHRGLGSHISKIRSLTLDSNTFTPEVIEMLLSIGNTCANAVWDACNACSTTPMDSRDSKVDYIVGKYQDRIFTNQNAANEATTPQQQLFDAIRINSIPKALEAIALGADVNARLQQQQQQTATAEDGMLNGGHTDNEPQFITLPMLDAEGCHLPDQSLTLPLPLKRQVIPLAQYPLHLSLASGSLAMAEFLFQNGADPSIVDPETGCSLHDTITNGNLVRDRAMSYYLQRINNIQHKTNNDQPILPTHHRFSHTFSSDIMEEISSSSSRWQDNV</sequence>
<dbReference type="AlphaFoldDB" id="A0A068S3C9"/>
<comment type="caution">
    <text evidence="10">The sequence shown here is derived from an EMBL/GenBank/DDBJ whole genome shotgun (WGS) entry which is preliminary data.</text>
</comment>
<dbReference type="PRINTS" id="PR00405">
    <property type="entry name" value="REVINTRACTNG"/>
</dbReference>
<feature type="domain" description="Arf-GAP" evidence="9">
    <location>
        <begin position="549"/>
        <end position="670"/>
    </location>
</feature>
<dbReference type="InterPro" id="IPR038508">
    <property type="entry name" value="ArfGAP_dom_sf"/>
</dbReference>
<dbReference type="Pfam" id="PF01412">
    <property type="entry name" value="ArfGap"/>
    <property type="match status" value="1"/>
</dbReference>
<dbReference type="Proteomes" id="UP000027586">
    <property type="component" value="Unassembled WGS sequence"/>
</dbReference>
<name>A0A068S3C9_9FUNG</name>
<dbReference type="SMART" id="SM00233">
    <property type="entry name" value="PH"/>
    <property type="match status" value="1"/>
</dbReference>
<dbReference type="PROSITE" id="PS50003">
    <property type="entry name" value="PH_DOMAIN"/>
    <property type="match status" value="1"/>
</dbReference>
<keyword evidence="2" id="KW-0479">Metal-binding</keyword>
<dbReference type="FunFam" id="1.10.220.150:FF:000009">
    <property type="entry name" value="stromal membrane-associated protein 1 isoform X1"/>
    <property type="match status" value="1"/>
</dbReference>
<dbReference type="InterPro" id="IPR002110">
    <property type="entry name" value="Ankyrin_rpt"/>
</dbReference>
<dbReference type="STRING" id="1263082.A0A068S3C9"/>
<evidence type="ECO:0000256" key="5">
    <source>
        <dbReference type="PROSITE-ProRule" id="PRU00023"/>
    </source>
</evidence>
<dbReference type="PROSITE" id="PS50115">
    <property type="entry name" value="ARFGAP"/>
    <property type="match status" value="1"/>
</dbReference>
<dbReference type="PANTHER" id="PTHR23180">
    <property type="entry name" value="CENTAURIN/ARF"/>
    <property type="match status" value="1"/>
</dbReference>
<dbReference type="GO" id="GO:0005096">
    <property type="term" value="F:GTPase activator activity"/>
    <property type="evidence" value="ECO:0007669"/>
    <property type="project" value="UniProtKB-KW"/>
</dbReference>
<evidence type="ECO:0000259" key="9">
    <source>
        <dbReference type="PROSITE" id="PS50115"/>
    </source>
</evidence>
<dbReference type="SUPFAM" id="SSF103657">
    <property type="entry name" value="BAR/IMD domain-like"/>
    <property type="match status" value="1"/>
</dbReference>
<evidence type="ECO:0000256" key="6">
    <source>
        <dbReference type="PROSITE-ProRule" id="PRU00288"/>
    </source>
</evidence>
<evidence type="ECO:0000256" key="7">
    <source>
        <dbReference type="SAM" id="MobiDB-lite"/>
    </source>
</evidence>
<dbReference type="OrthoDB" id="10266696at2759"/>
<dbReference type="SUPFAM" id="SSF48403">
    <property type="entry name" value="Ankyrin repeat"/>
    <property type="match status" value="1"/>
</dbReference>
<dbReference type="PANTHER" id="PTHR23180:SF160">
    <property type="entry name" value="ADP-RIBOSYLATION FACTOR GTPASE-ACTIVATING PROTEIN EFFECTOR PROTEIN 1"/>
    <property type="match status" value="1"/>
</dbReference>
<dbReference type="Gene3D" id="1.25.40.20">
    <property type="entry name" value="Ankyrin repeat-containing domain"/>
    <property type="match status" value="1"/>
</dbReference>
<dbReference type="FunFam" id="2.30.29.30:FF:000252">
    <property type="entry name" value="ARF GTPase activator (Csx2)"/>
    <property type="match status" value="1"/>
</dbReference>
<dbReference type="InterPro" id="IPR004148">
    <property type="entry name" value="BAR_dom"/>
</dbReference>
<dbReference type="InterPro" id="IPR027267">
    <property type="entry name" value="AH/BAR_dom_sf"/>
</dbReference>
<evidence type="ECO:0000256" key="1">
    <source>
        <dbReference type="ARBA" id="ARBA00022468"/>
    </source>
</evidence>
<dbReference type="EMBL" id="CBTN010000041">
    <property type="protein sequence ID" value="CDH56784.1"/>
    <property type="molecule type" value="Genomic_DNA"/>
</dbReference>
<feature type="region of interest" description="Disordered" evidence="7">
    <location>
        <begin position="707"/>
        <end position="726"/>
    </location>
</feature>
<evidence type="ECO:0000259" key="8">
    <source>
        <dbReference type="PROSITE" id="PS50003"/>
    </source>
</evidence>
<protein>
    <submittedName>
        <fullName evidence="10">Arf gtpase activator</fullName>
    </submittedName>
</protein>
<dbReference type="VEuPathDB" id="FungiDB:LCOR_07796.1"/>
<feature type="repeat" description="ANK" evidence="5">
    <location>
        <begin position="761"/>
        <end position="793"/>
    </location>
</feature>
<feature type="domain" description="PH" evidence="8">
    <location>
        <begin position="355"/>
        <end position="462"/>
    </location>
</feature>
<keyword evidence="4" id="KW-0862">Zinc</keyword>
<dbReference type="InterPro" id="IPR001849">
    <property type="entry name" value="PH_domain"/>
</dbReference>
<dbReference type="Pfam" id="PF16746">
    <property type="entry name" value="BAR_3"/>
    <property type="match status" value="1"/>
</dbReference>
<dbReference type="Gene3D" id="1.10.220.150">
    <property type="entry name" value="Arf GTPase activating protein"/>
    <property type="match status" value="1"/>
</dbReference>
<proteinExistence type="predicted"/>
<dbReference type="InterPro" id="IPR001164">
    <property type="entry name" value="ArfGAP_dom"/>
</dbReference>
<feature type="region of interest" description="Disordered" evidence="7">
    <location>
        <begin position="42"/>
        <end position="63"/>
    </location>
</feature>
<accession>A0A068S3C9</accession>
<dbReference type="SMART" id="SM00105">
    <property type="entry name" value="ArfGap"/>
    <property type="match status" value="1"/>
</dbReference>
<dbReference type="GO" id="GO:0008270">
    <property type="term" value="F:zinc ion binding"/>
    <property type="evidence" value="ECO:0007669"/>
    <property type="project" value="UniProtKB-KW"/>
</dbReference>
<dbReference type="InterPro" id="IPR036770">
    <property type="entry name" value="Ankyrin_rpt-contain_sf"/>
</dbReference>
<evidence type="ECO:0000313" key="11">
    <source>
        <dbReference type="Proteomes" id="UP000027586"/>
    </source>
</evidence>
<dbReference type="PROSITE" id="PS50297">
    <property type="entry name" value="ANK_REP_REGION"/>
    <property type="match status" value="1"/>
</dbReference>
<dbReference type="Gene3D" id="1.20.1270.60">
    <property type="entry name" value="Arfaptin homology (AH) domain/BAR domain"/>
    <property type="match status" value="1"/>
</dbReference>
<organism evidence="10 11">
    <name type="scientific">Lichtheimia corymbifera JMRC:FSU:9682</name>
    <dbReference type="NCBI Taxonomy" id="1263082"/>
    <lineage>
        <taxon>Eukaryota</taxon>
        <taxon>Fungi</taxon>
        <taxon>Fungi incertae sedis</taxon>
        <taxon>Mucoromycota</taxon>
        <taxon>Mucoromycotina</taxon>
        <taxon>Mucoromycetes</taxon>
        <taxon>Mucorales</taxon>
        <taxon>Lichtheimiaceae</taxon>
        <taxon>Lichtheimia</taxon>
    </lineage>
</organism>
<keyword evidence="5" id="KW-0040">ANK repeat</keyword>
<keyword evidence="11" id="KW-1185">Reference proteome</keyword>
<gene>
    <name evidence="10" type="ORF">LCOR_07796.1</name>
</gene>
<keyword evidence="3 6" id="KW-0863">Zinc-finger</keyword>
<dbReference type="SUPFAM" id="SSF57863">
    <property type="entry name" value="ArfGap/RecO-like zinc finger"/>
    <property type="match status" value="1"/>
</dbReference>
<evidence type="ECO:0000256" key="4">
    <source>
        <dbReference type="ARBA" id="ARBA00022833"/>
    </source>
</evidence>
<dbReference type="CDD" id="cd08204">
    <property type="entry name" value="ArfGap"/>
    <property type="match status" value="1"/>
</dbReference>
<dbReference type="InterPro" id="IPR011993">
    <property type="entry name" value="PH-like_dom_sf"/>
</dbReference>
<evidence type="ECO:0000313" key="10">
    <source>
        <dbReference type="EMBL" id="CDH56784.1"/>
    </source>
</evidence>
<keyword evidence="1" id="KW-0343">GTPase activation</keyword>
<dbReference type="GO" id="GO:0005737">
    <property type="term" value="C:cytoplasm"/>
    <property type="evidence" value="ECO:0007669"/>
    <property type="project" value="InterPro"/>
</dbReference>
<evidence type="ECO:0000256" key="2">
    <source>
        <dbReference type="ARBA" id="ARBA00022723"/>
    </source>
</evidence>